<keyword evidence="2" id="KW-1185">Reference proteome</keyword>
<proteinExistence type="predicted"/>
<dbReference type="Proteomes" id="UP000239872">
    <property type="component" value="Unassembled WGS sequence"/>
</dbReference>
<accession>A0A2S7SR73</accession>
<dbReference type="OrthoDB" id="1492393at2"/>
<organism evidence="1 2">
    <name type="scientific">Flavipsychrobacter stenotrophus</name>
    <dbReference type="NCBI Taxonomy" id="2077091"/>
    <lineage>
        <taxon>Bacteria</taxon>
        <taxon>Pseudomonadati</taxon>
        <taxon>Bacteroidota</taxon>
        <taxon>Chitinophagia</taxon>
        <taxon>Chitinophagales</taxon>
        <taxon>Chitinophagaceae</taxon>
        <taxon>Flavipsychrobacter</taxon>
    </lineage>
</organism>
<dbReference type="RefSeq" id="WP_105041020.1">
    <property type="nucleotide sequence ID" value="NZ_PPSL01000007.1"/>
</dbReference>
<reference evidence="1 2" key="1">
    <citation type="submission" date="2018-01" db="EMBL/GenBank/DDBJ databases">
        <title>A novel member of the phylum Bacteroidetes isolated from glacier ice.</title>
        <authorList>
            <person name="Liu Q."/>
            <person name="Xin Y.-H."/>
        </authorList>
    </citation>
    <scope>NUCLEOTIDE SEQUENCE [LARGE SCALE GENOMIC DNA]</scope>
    <source>
        <strain evidence="1 2">RB1R16</strain>
    </source>
</reference>
<evidence type="ECO:0000313" key="2">
    <source>
        <dbReference type="Proteomes" id="UP000239872"/>
    </source>
</evidence>
<dbReference type="AlphaFoldDB" id="A0A2S7SR73"/>
<protein>
    <submittedName>
        <fullName evidence="1">Uncharacterized protein</fullName>
    </submittedName>
</protein>
<gene>
    <name evidence="1" type="ORF">CJD36_020165</name>
</gene>
<dbReference type="EMBL" id="PPSL01000007">
    <property type="protein sequence ID" value="PQJ09115.1"/>
    <property type="molecule type" value="Genomic_DNA"/>
</dbReference>
<comment type="caution">
    <text evidence="1">The sequence shown here is derived from an EMBL/GenBank/DDBJ whole genome shotgun (WGS) entry which is preliminary data.</text>
</comment>
<name>A0A2S7SR73_9BACT</name>
<evidence type="ECO:0000313" key="1">
    <source>
        <dbReference type="EMBL" id="PQJ09115.1"/>
    </source>
</evidence>
<sequence>MKDYSASVIDHLGTTYEFKIVINDKFRSGRMSYLNEEYVISQCSKSTVTNGLIFLMHLGQYIKVKVLLTSSCNEQDNLLEIIVGDAITRYVFDSGSCKEFQNYVTNLNLPNANQSVFKIYDEKPWEGNFSIDGLKPQLSLYLGWAPIGSSPFVKFVNVTINNIDVDLSTIYSWPGGRQGVILPMGNYTPNQQYIISWKCETSLAPYKAKTVVGYFVNNDLNTKKILRIKEVDSYDEWTDSATILLMTDD</sequence>